<name>A0A0D0GKI4_9SPHI</name>
<reference evidence="1 2" key="1">
    <citation type="submission" date="2015-01" db="EMBL/GenBank/DDBJ databases">
        <title>Draft genome sequence of Pedobacter sp. NL19 isolated from sludge of an effluent treatment pond in an abandoned uranium mine.</title>
        <authorList>
            <person name="Santos T."/>
            <person name="Caetano T."/>
            <person name="Covas C."/>
            <person name="Cruz A."/>
            <person name="Mendo S."/>
        </authorList>
    </citation>
    <scope>NUCLEOTIDE SEQUENCE [LARGE SCALE GENOMIC DNA]</scope>
    <source>
        <strain evidence="1 2">NL19</strain>
    </source>
</reference>
<dbReference type="Proteomes" id="UP000032049">
    <property type="component" value="Unassembled WGS sequence"/>
</dbReference>
<proteinExistence type="predicted"/>
<protein>
    <submittedName>
        <fullName evidence="1">Uncharacterized protein</fullName>
    </submittedName>
</protein>
<evidence type="ECO:0000313" key="2">
    <source>
        <dbReference type="Proteomes" id="UP000032049"/>
    </source>
</evidence>
<keyword evidence="2" id="KW-1185">Reference proteome</keyword>
<dbReference type="STRING" id="1503925.TH53_23695"/>
<sequence length="59" mass="6753">MDKKISLANLNIKELVKPRTVEEIYSNSKIVESLCRTRDGACRSNRDSALEPIDEELIF</sequence>
<dbReference type="EMBL" id="JXRA01000127">
    <property type="protein sequence ID" value="KIO74891.1"/>
    <property type="molecule type" value="Genomic_DNA"/>
</dbReference>
<accession>A0A0D0GKI4</accession>
<organism evidence="1 2">
    <name type="scientific">Pedobacter lusitanus</name>
    <dbReference type="NCBI Taxonomy" id="1503925"/>
    <lineage>
        <taxon>Bacteria</taxon>
        <taxon>Pseudomonadati</taxon>
        <taxon>Bacteroidota</taxon>
        <taxon>Sphingobacteriia</taxon>
        <taxon>Sphingobacteriales</taxon>
        <taxon>Sphingobacteriaceae</taxon>
        <taxon>Pedobacter</taxon>
    </lineage>
</organism>
<evidence type="ECO:0000313" key="1">
    <source>
        <dbReference type="EMBL" id="KIO74891.1"/>
    </source>
</evidence>
<dbReference type="AlphaFoldDB" id="A0A0D0GKI4"/>
<dbReference type="RefSeq" id="WP_041886396.1">
    <property type="nucleotide sequence ID" value="NZ_CP157278.1"/>
</dbReference>
<comment type="caution">
    <text evidence="1">The sequence shown here is derived from an EMBL/GenBank/DDBJ whole genome shotgun (WGS) entry which is preliminary data.</text>
</comment>
<gene>
    <name evidence="1" type="ORF">TH53_23695</name>
</gene>